<keyword evidence="2" id="KW-1185">Reference proteome</keyword>
<dbReference type="Proteomes" id="UP000253426">
    <property type="component" value="Unassembled WGS sequence"/>
</dbReference>
<accession>A0A366H3M7</accession>
<dbReference type="EMBL" id="QNRR01000016">
    <property type="protein sequence ID" value="RBP36582.1"/>
    <property type="molecule type" value="Genomic_DNA"/>
</dbReference>
<organism evidence="1 2">
    <name type="scientific">Roseimicrobium gellanilyticum</name>
    <dbReference type="NCBI Taxonomy" id="748857"/>
    <lineage>
        <taxon>Bacteria</taxon>
        <taxon>Pseudomonadati</taxon>
        <taxon>Verrucomicrobiota</taxon>
        <taxon>Verrucomicrobiia</taxon>
        <taxon>Verrucomicrobiales</taxon>
        <taxon>Verrucomicrobiaceae</taxon>
        <taxon>Roseimicrobium</taxon>
    </lineage>
</organism>
<dbReference type="OrthoDB" id="9553700at2"/>
<comment type="caution">
    <text evidence="1">The sequence shown here is derived from an EMBL/GenBank/DDBJ whole genome shotgun (WGS) entry which is preliminary data.</text>
</comment>
<reference evidence="1 2" key="1">
    <citation type="submission" date="2018-06" db="EMBL/GenBank/DDBJ databases">
        <title>Genomic Encyclopedia of Type Strains, Phase IV (KMG-IV): sequencing the most valuable type-strain genomes for metagenomic binning, comparative biology and taxonomic classification.</title>
        <authorList>
            <person name="Goeker M."/>
        </authorList>
    </citation>
    <scope>NUCLEOTIDE SEQUENCE [LARGE SCALE GENOMIC DNA]</scope>
    <source>
        <strain evidence="1 2">DSM 25532</strain>
    </source>
</reference>
<dbReference type="AlphaFoldDB" id="A0A366H3M7"/>
<name>A0A366H3M7_9BACT</name>
<gene>
    <name evidence="1" type="ORF">DES53_11621</name>
</gene>
<evidence type="ECO:0000313" key="1">
    <source>
        <dbReference type="EMBL" id="RBP36582.1"/>
    </source>
</evidence>
<proteinExistence type="predicted"/>
<sequence>MNTAERIVESYFRYCRHCLTIPDVKIPGGNNRQMDLLAWSPKTKTAYHVESTVVPSGRHFNKSKSWKSPLAIFQNKFYGQRKEHQTETSVPAQDDPDFQKVLKTYAKYSFDASNLKRVWVCWHLSDYEVTHDEIITYFEAREVRKELVEIISFRDEIIPALEKAVGTSNYEDDVLRTFSFFAERGKQALTASSHPRA</sequence>
<protein>
    <submittedName>
        <fullName evidence="1">Uncharacterized protein</fullName>
    </submittedName>
</protein>
<dbReference type="RefSeq" id="WP_147263697.1">
    <property type="nucleotide sequence ID" value="NZ_QNRR01000016.1"/>
</dbReference>
<evidence type="ECO:0000313" key="2">
    <source>
        <dbReference type="Proteomes" id="UP000253426"/>
    </source>
</evidence>